<evidence type="ECO:0000313" key="8">
    <source>
        <dbReference type="Proteomes" id="UP000287519"/>
    </source>
</evidence>
<dbReference type="SUPFAM" id="SSF50129">
    <property type="entry name" value="GroES-like"/>
    <property type="match status" value="1"/>
</dbReference>
<dbReference type="Proteomes" id="UP000287519">
    <property type="component" value="Unassembled WGS sequence"/>
</dbReference>
<keyword evidence="3" id="KW-0479">Metal-binding</keyword>
<proteinExistence type="inferred from homology"/>
<evidence type="ECO:0000256" key="5">
    <source>
        <dbReference type="ARBA" id="ARBA00023002"/>
    </source>
</evidence>
<dbReference type="InterPro" id="IPR013149">
    <property type="entry name" value="ADH-like_C"/>
</dbReference>
<dbReference type="AlphaFoldDB" id="A0A402C3P9"/>
<name>A0A402C3P9_RHOWR</name>
<keyword evidence="5" id="KW-0560">Oxidoreductase</keyword>
<organism evidence="7 8">
    <name type="scientific">Rhodococcus wratislaviensis</name>
    <name type="common">Tsukamurella wratislaviensis</name>
    <dbReference type="NCBI Taxonomy" id="44752"/>
    <lineage>
        <taxon>Bacteria</taxon>
        <taxon>Bacillati</taxon>
        <taxon>Actinomycetota</taxon>
        <taxon>Actinomycetes</taxon>
        <taxon>Mycobacteriales</taxon>
        <taxon>Nocardiaceae</taxon>
        <taxon>Rhodococcus</taxon>
    </lineage>
</organism>
<reference evidence="7 8" key="1">
    <citation type="submission" date="2018-11" db="EMBL/GenBank/DDBJ databases">
        <title>Microbial catabolism of amino acid.</title>
        <authorList>
            <person name="Hibi M."/>
            <person name="Ogawa J."/>
        </authorList>
    </citation>
    <scope>NUCLEOTIDE SEQUENCE [LARGE SCALE GENOMIC DNA]</scope>
    <source>
        <strain evidence="7 8">C31-06</strain>
    </source>
</reference>
<dbReference type="Gene3D" id="3.40.50.720">
    <property type="entry name" value="NAD(P)-binding Rossmann-like Domain"/>
    <property type="match status" value="1"/>
</dbReference>
<evidence type="ECO:0000256" key="4">
    <source>
        <dbReference type="ARBA" id="ARBA00022833"/>
    </source>
</evidence>
<dbReference type="Gene3D" id="3.90.180.10">
    <property type="entry name" value="Medium-chain alcohol dehydrogenases, catalytic domain"/>
    <property type="match status" value="1"/>
</dbReference>
<keyword evidence="8" id="KW-1185">Reference proteome</keyword>
<dbReference type="EMBL" id="BHYM01000017">
    <property type="protein sequence ID" value="GCE38172.1"/>
    <property type="molecule type" value="Genomic_DNA"/>
</dbReference>
<dbReference type="Pfam" id="PF00107">
    <property type="entry name" value="ADH_zinc_N"/>
    <property type="match status" value="1"/>
</dbReference>
<accession>A0A402C3P9</accession>
<feature type="domain" description="Alcohol dehydrogenase-like C-terminal" evidence="6">
    <location>
        <begin position="87"/>
        <end position="195"/>
    </location>
</feature>
<dbReference type="SUPFAM" id="SSF51735">
    <property type="entry name" value="NAD(P)-binding Rossmann-fold domains"/>
    <property type="match status" value="1"/>
</dbReference>
<protein>
    <submittedName>
        <fullName evidence="7">Threonine dehydrogenase and related Zn-dependent dehydrogenases</fullName>
    </submittedName>
</protein>
<dbReference type="InterPro" id="IPR036291">
    <property type="entry name" value="NAD(P)-bd_dom_sf"/>
</dbReference>
<evidence type="ECO:0000256" key="1">
    <source>
        <dbReference type="ARBA" id="ARBA00001947"/>
    </source>
</evidence>
<evidence type="ECO:0000256" key="3">
    <source>
        <dbReference type="ARBA" id="ARBA00022723"/>
    </source>
</evidence>
<dbReference type="InterPro" id="IPR011032">
    <property type="entry name" value="GroES-like_sf"/>
</dbReference>
<comment type="similarity">
    <text evidence="2">Belongs to the zinc-containing alcohol dehydrogenase family.</text>
</comment>
<comment type="caution">
    <text evidence="7">The sequence shown here is derived from an EMBL/GenBank/DDBJ whole genome shotgun (WGS) entry which is preliminary data.</text>
</comment>
<dbReference type="GO" id="GO:0046872">
    <property type="term" value="F:metal ion binding"/>
    <property type="evidence" value="ECO:0007669"/>
    <property type="project" value="UniProtKB-KW"/>
</dbReference>
<evidence type="ECO:0000256" key="2">
    <source>
        <dbReference type="ARBA" id="ARBA00008072"/>
    </source>
</evidence>
<evidence type="ECO:0000313" key="7">
    <source>
        <dbReference type="EMBL" id="GCE38172.1"/>
    </source>
</evidence>
<sequence>MKFGYQEVGEVEAVGDGADFEIGERVFCFHPHQTRFTLDTSLVWRIPAGVDPHRAAFAGLFGVALNACITTPPLTGDCVVVSGLGVIGTFAAYIARLTAGKLILIEPSSSRRAGSSWIGADAVVEPGEAAAAVEELSQGRGADLCIEASGAPPALQQAIEMTGVEGTVTVASWYGSRPVPLALSREFHLRRQRIVSTGPTVPAHLTARWDRTRMRGVSFDHLARIDVASHIITHRVPFDQAPEAYALLDDPAAKTLGVLLEHERA</sequence>
<dbReference type="GO" id="GO:0016491">
    <property type="term" value="F:oxidoreductase activity"/>
    <property type="evidence" value="ECO:0007669"/>
    <property type="project" value="UniProtKB-KW"/>
</dbReference>
<comment type="cofactor">
    <cofactor evidence="1">
        <name>Zn(2+)</name>
        <dbReference type="ChEBI" id="CHEBI:29105"/>
    </cofactor>
</comment>
<dbReference type="PANTHER" id="PTHR43350">
    <property type="entry name" value="NAD-DEPENDENT ALCOHOL DEHYDROGENASE"/>
    <property type="match status" value="1"/>
</dbReference>
<gene>
    <name evidence="7" type="ORF">Rhow_001211</name>
</gene>
<dbReference type="PANTHER" id="PTHR43350:SF19">
    <property type="entry name" value="D-GULOSIDE 3-DEHYDROGENASE"/>
    <property type="match status" value="1"/>
</dbReference>
<evidence type="ECO:0000259" key="6">
    <source>
        <dbReference type="Pfam" id="PF00107"/>
    </source>
</evidence>
<dbReference type="CDD" id="cd08255">
    <property type="entry name" value="2-desacetyl-2-hydroxyethyl_bacteriochlorophyllide_like"/>
    <property type="match status" value="1"/>
</dbReference>
<keyword evidence="4" id="KW-0862">Zinc</keyword>